<keyword evidence="5" id="KW-0677">Repeat</keyword>
<evidence type="ECO:0000256" key="2">
    <source>
        <dbReference type="ARBA" id="ARBA00022448"/>
    </source>
</evidence>
<comment type="subcellular location">
    <subcellularLocation>
        <location evidence="1">Cell membrane</location>
        <topology evidence="1">Peripheral membrane protein</topology>
    </subcellularLocation>
</comment>
<protein>
    <recommendedName>
        <fullName evidence="10">ABC transporter domain-containing protein</fullName>
    </recommendedName>
</protein>
<dbReference type="InterPro" id="IPR050107">
    <property type="entry name" value="ABC_carbohydrate_import_ATPase"/>
</dbReference>
<dbReference type="GO" id="GO:0005524">
    <property type="term" value="F:ATP binding"/>
    <property type="evidence" value="ECO:0007669"/>
    <property type="project" value="UniProtKB-KW"/>
</dbReference>
<reference evidence="11" key="1">
    <citation type="journal article" date="2014" name="Front. Microbiol.">
        <title>High frequency of phylogenetically diverse reductive dehalogenase-homologous genes in deep subseafloor sedimentary metagenomes.</title>
        <authorList>
            <person name="Kawai M."/>
            <person name="Futagami T."/>
            <person name="Toyoda A."/>
            <person name="Takaki Y."/>
            <person name="Nishi S."/>
            <person name="Hori S."/>
            <person name="Arai W."/>
            <person name="Tsubouchi T."/>
            <person name="Morono Y."/>
            <person name="Uchiyama I."/>
            <person name="Ito T."/>
            <person name="Fujiyama A."/>
            <person name="Inagaki F."/>
            <person name="Takami H."/>
        </authorList>
    </citation>
    <scope>NUCLEOTIDE SEQUENCE</scope>
    <source>
        <strain evidence="11">Expedition CK06-06</strain>
    </source>
</reference>
<evidence type="ECO:0000256" key="3">
    <source>
        <dbReference type="ARBA" id="ARBA00022475"/>
    </source>
</evidence>
<evidence type="ECO:0000256" key="6">
    <source>
        <dbReference type="ARBA" id="ARBA00022741"/>
    </source>
</evidence>
<gene>
    <name evidence="11" type="ORF">S01H1_64476</name>
</gene>
<name>X0XZ09_9ZZZZ</name>
<comment type="caution">
    <text evidence="11">The sequence shown here is derived from an EMBL/GenBank/DDBJ whole genome shotgun (WGS) entry which is preliminary data.</text>
</comment>
<dbReference type="InterPro" id="IPR003439">
    <property type="entry name" value="ABC_transporter-like_ATP-bd"/>
</dbReference>
<sequence length="228" mass="25639">MGGNNILKGEYILRIENVTKDFPGIRALSNVSFKIKRGEIHGLCGENGAGKSTLVKILAGVYPHNTYEGKIYFNDEEIKFTHFSVRQAIKKGIAIVYQELALIPEMTVGENIFLGREPEDKGIINWSKLYSDAKKILKKYKLNIPFAAKLSALSVGQQQMVEIAKALSQEIKVLILDEPTSALTEVEVIFLIEILKHLKDNGVTCIYISHRLEEFFRITDNITVLRDG</sequence>
<keyword evidence="7" id="KW-0067">ATP-binding</keyword>
<dbReference type="Gene3D" id="3.40.50.300">
    <property type="entry name" value="P-loop containing nucleotide triphosphate hydrolases"/>
    <property type="match status" value="1"/>
</dbReference>
<dbReference type="InterPro" id="IPR003593">
    <property type="entry name" value="AAA+_ATPase"/>
</dbReference>
<keyword evidence="9" id="KW-0472">Membrane</keyword>
<accession>X0XZ09</accession>
<dbReference type="CDD" id="cd03216">
    <property type="entry name" value="ABC_Carb_Monos_I"/>
    <property type="match status" value="1"/>
</dbReference>
<feature type="non-terminal residue" evidence="11">
    <location>
        <position position="228"/>
    </location>
</feature>
<organism evidence="11">
    <name type="scientific">marine sediment metagenome</name>
    <dbReference type="NCBI Taxonomy" id="412755"/>
    <lineage>
        <taxon>unclassified sequences</taxon>
        <taxon>metagenomes</taxon>
        <taxon>ecological metagenomes</taxon>
    </lineage>
</organism>
<evidence type="ECO:0000256" key="9">
    <source>
        <dbReference type="ARBA" id="ARBA00023136"/>
    </source>
</evidence>
<dbReference type="InterPro" id="IPR017871">
    <property type="entry name" value="ABC_transporter-like_CS"/>
</dbReference>
<keyword evidence="2" id="KW-0813">Transport</keyword>
<proteinExistence type="predicted"/>
<keyword evidence="6" id="KW-0547">Nucleotide-binding</keyword>
<dbReference type="PROSITE" id="PS00211">
    <property type="entry name" value="ABC_TRANSPORTER_1"/>
    <property type="match status" value="1"/>
</dbReference>
<dbReference type="PANTHER" id="PTHR43790:SF1">
    <property type="entry name" value="XYLOSE IMPORT ATP-BINDING PROTEIN XYLG"/>
    <property type="match status" value="1"/>
</dbReference>
<evidence type="ECO:0000256" key="8">
    <source>
        <dbReference type="ARBA" id="ARBA00022967"/>
    </source>
</evidence>
<feature type="domain" description="ABC transporter" evidence="10">
    <location>
        <begin position="13"/>
        <end position="228"/>
    </location>
</feature>
<evidence type="ECO:0000259" key="10">
    <source>
        <dbReference type="PROSITE" id="PS50893"/>
    </source>
</evidence>
<keyword evidence="4" id="KW-0762">Sugar transport</keyword>
<dbReference type="FunFam" id="3.40.50.300:FF:000127">
    <property type="entry name" value="Ribose import ATP-binding protein RbsA"/>
    <property type="match status" value="1"/>
</dbReference>
<dbReference type="EMBL" id="BARS01042500">
    <property type="protein sequence ID" value="GAG41808.1"/>
    <property type="molecule type" value="Genomic_DNA"/>
</dbReference>
<evidence type="ECO:0000313" key="11">
    <source>
        <dbReference type="EMBL" id="GAG41808.1"/>
    </source>
</evidence>
<dbReference type="SMART" id="SM00382">
    <property type="entry name" value="AAA"/>
    <property type="match status" value="1"/>
</dbReference>
<evidence type="ECO:0000256" key="1">
    <source>
        <dbReference type="ARBA" id="ARBA00004202"/>
    </source>
</evidence>
<dbReference type="PANTHER" id="PTHR43790">
    <property type="entry name" value="CARBOHYDRATE TRANSPORT ATP-BINDING PROTEIN MG119-RELATED"/>
    <property type="match status" value="1"/>
</dbReference>
<evidence type="ECO:0000256" key="4">
    <source>
        <dbReference type="ARBA" id="ARBA00022597"/>
    </source>
</evidence>
<dbReference type="PROSITE" id="PS50893">
    <property type="entry name" value="ABC_TRANSPORTER_2"/>
    <property type="match status" value="1"/>
</dbReference>
<evidence type="ECO:0000256" key="7">
    <source>
        <dbReference type="ARBA" id="ARBA00022840"/>
    </source>
</evidence>
<dbReference type="GO" id="GO:0016887">
    <property type="term" value="F:ATP hydrolysis activity"/>
    <property type="evidence" value="ECO:0007669"/>
    <property type="project" value="InterPro"/>
</dbReference>
<keyword evidence="8" id="KW-1278">Translocase</keyword>
<evidence type="ECO:0000256" key="5">
    <source>
        <dbReference type="ARBA" id="ARBA00022737"/>
    </source>
</evidence>
<dbReference type="AlphaFoldDB" id="X0XZ09"/>
<dbReference type="InterPro" id="IPR027417">
    <property type="entry name" value="P-loop_NTPase"/>
</dbReference>
<dbReference type="Pfam" id="PF00005">
    <property type="entry name" value="ABC_tran"/>
    <property type="match status" value="1"/>
</dbReference>
<keyword evidence="3" id="KW-1003">Cell membrane</keyword>
<dbReference type="GO" id="GO:0005886">
    <property type="term" value="C:plasma membrane"/>
    <property type="evidence" value="ECO:0007669"/>
    <property type="project" value="UniProtKB-SubCell"/>
</dbReference>
<dbReference type="SUPFAM" id="SSF52540">
    <property type="entry name" value="P-loop containing nucleoside triphosphate hydrolases"/>
    <property type="match status" value="1"/>
</dbReference>